<sequence length="672" mass="77028">MLESPRGLESFLTDAIRQGLLQRASEQVERRLKRVQDEIAKQVSENVNLVIRSLITNNKLQLLLCSTLDGLDKLKNYKYKALLDCYDKFNRETESLESDLNALNEMQLLKMYISKLLEIQSRIYDFKINYESNDACLHASNKFVLKENDTPLAPSNRLTYLKEYYLLSEQIQMISRQLYLSEKTKSDSPSAWLLRHCTLLLKQIHIFAQAELYFTLSRGVKYTLQPELIKAGFLLLEKSGIIKETFSNIVAIKAAETCDVINTKHILNSQNPTTVFMEQFLMFLDLYCCSIRGFHILDQPSCTTEFIDKVTLSLQTTFSILYKRQNFRQGMIETIPNLARMMQSYHENMNDSLKQHLYLVFEHPIKDYLRHVLSTIMPLVNGFFSGTKSTSVLKAIECLPTDHDLNYLANLCLKHLNESQNCGQIEAQVNKIIQTAIQTFANSVSSLSQISADNIQFEFHCKGGFGFAEPTPSHVLGAKLFCITSALELQLDNYRETLSTGYDVVKKWVVNLSQELKCMVSHDLVVGLEASEELSRNICSLFNGLKLYFNSSLFEKKAWEKTCRFLSPLVYHAVFLYVSLSSCYEISDDDKLELVQQTTRIEMAITDLLASPSPKKVAELLLGFKRFLFSEAGEQIDLPPLIIKVIRDKCIDSYEQLFENSYDDAIAKAHWV</sequence>
<reference evidence="2 3" key="2">
    <citation type="journal article" date="2013" name="PLoS ONE">
        <title>Whole genome mapping and re-organization of the nuclear and mitochondrial genomes of Babesia microti isolates.</title>
        <authorList>
            <person name="Cornillot E."/>
            <person name="Dassouli A."/>
            <person name="Garg A."/>
            <person name="Pachikara N."/>
            <person name="Randazzo S."/>
            <person name="Depoix D."/>
            <person name="Carcy B."/>
            <person name="Delbecq S."/>
            <person name="Frutos R."/>
            <person name="Silva J.C."/>
            <person name="Sutton R."/>
            <person name="Krause P.J."/>
            <person name="Mamoun C.B."/>
        </authorList>
    </citation>
    <scope>NUCLEOTIDE SEQUENCE [LARGE SCALE GENOMIC DNA]</scope>
    <source>
        <strain evidence="2 3">RI</strain>
    </source>
</reference>
<keyword evidence="1" id="KW-0175">Coiled coil</keyword>
<accession>I7IHN7</accession>
<reference evidence="2 3" key="1">
    <citation type="journal article" date="2012" name="Nucleic Acids Res.">
        <title>Sequencing of the smallest Apicomplexan genome from the human pathogen Babesia microti.</title>
        <authorList>
            <person name="Cornillot E."/>
            <person name="Hadj-Kaddour K."/>
            <person name="Dassouli A."/>
            <person name="Noel B."/>
            <person name="Ranwez V."/>
            <person name="Vacherie B."/>
            <person name="Augagneur Y."/>
            <person name="Bres V."/>
            <person name="Duclos A."/>
            <person name="Randazzo S."/>
            <person name="Carcy B."/>
            <person name="Debierre-Grockiego F."/>
            <person name="Delbecq S."/>
            <person name="Moubri-Menage K."/>
            <person name="Shams-Eldin H."/>
            <person name="Usmani-Brown S."/>
            <person name="Bringaud F."/>
            <person name="Wincker P."/>
            <person name="Vivares C.P."/>
            <person name="Schwarz R.T."/>
            <person name="Schetters T.P."/>
            <person name="Krause P.J."/>
            <person name="Gorenflot A."/>
            <person name="Berry V."/>
            <person name="Barbe V."/>
            <person name="Ben Mamoun C."/>
        </authorList>
    </citation>
    <scope>NUCLEOTIDE SEQUENCE [LARGE SCALE GENOMIC DNA]</scope>
    <source>
        <strain evidence="2 3">RI</strain>
    </source>
</reference>
<protein>
    <submittedName>
        <fullName evidence="2">Uncharacterized protein</fullName>
    </submittedName>
</protein>
<dbReference type="EMBL" id="LN871599">
    <property type="protein sequence ID" value="CCF76132.1"/>
    <property type="molecule type" value="Genomic_DNA"/>
</dbReference>
<evidence type="ECO:0000313" key="2">
    <source>
        <dbReference type="EMBL" id="CCF76132.1"/>
    </source>
</evidence>
<dbReference type="AlphaFoldDB" id="I7IHN7"/>
<dbReference type="GeneID" id="24426587"/>
<reference evidence="2 3" key="3">
    <citation type="journal article" date="2016" name="Sci. Rep.">
        <title>Genome-wide diversity and gene expression profiling of Babesia microti isolates identify polymorphic genes that mediate host-pathogen interactions.</title>
        <authorList>
            <person name="Silva J.C."/>
            <person name="Cornillot E."/>
            <person name="McCracken C."/>
            <person name="Usmani-Brown S."/>
            <person name="Dwivedi A."/>
            <person name="Ifeonu O.O."/>
            <person name="Crabtree J."/>
            <person name="Gotia H.T."/>
            <person name="Virji A.Z."/>
            <person name="Reynes C."/>
            <person name="Colinge J."/>
            <person name="Kumar V."/>
            <person name="Lawres L."/>
            <person name="Pazzi J.E."/>
            <person name="Pablo J.V."/>
            <person name="Hung C."/>
            <person name="Brancato J."/>
            <person name="Kumari P."/>
            <person name="Orvis J."/>
            <person name="Tretina K."/>
            <person name="Chibucos M."/>
            <person name="Ott S."/>
            <person name="Sadzewicz L."/>
            <person name="Sengamalay N."/>
            <person name="Shetty A.C."/>
            <person name="Su Q."/>
            <person name="Tallon L."/>
            <person name="Fraser C.M."/>
            <person name="Frutos R."/>
            <person name="Molina D.M."/>
            <person name="Krause P.J."/>
            <person name="Ben Mamoun C."/>
        </authorList>
    </citation>
    <scope>NUCLEOTIDE SEQUENCE [LARGE SCALE GENOMIC DNA]</scope>
    <source>
        <strain evidence="2 3">RI</strain>
    </source>
</reference>
<keyword evidence="3" id="KW-1185">Reference proteome</keyword>
<proteinExistence type="predicted"/>
<dbReference type="KEGG" id="bmic:BmR1_04g09825"/>
<name>I7IHN7_BABMR</name>
<gene>
    <name evidence="2" type="ORF">BmR1_04g09825</name>
</gene>
<dbReference type="Proteomes" id="UP000002899">
    <property type="component" value="Chromosome IV"/>
</dbReference>
<feature type="coiled-coil region" evidence="1">
    <location>
        <begin position="18"/>
        <end position="45"/>
    </location>
</feature>
<organism evidence="2 3">
    <name type="scientific">Babesia microti (strain RI)</name>
    <dbReference type="NCBI Taxonomy" id="1133968"/>
    <lineage>
        <taxon>Eukaryota</taxon>
        <taxon>Sar</taxon>
        <taxon>Alveolata</taxon>
        <taxon>Apicomplexa</taxon>
        <taxon>Aconoidasida</taxon>
        <taxon>Piroplasmida</taxon>
        <taxon>Babesiidae</taxon>
        <taxon>Babesia</taxon>
    </lineage>
</organism>
<evidence type="ECO:0000313" key="3">
    <source>
        <dbReference type="Proteomes" id="UP000002899"/>
    </source>
</evidence>
<dbReference type="RefSeq" id="XP_012650540.1">
    <property type="nucleotide sequence ID" value="XM_012795086.1"/>
</dbReference>
<dbReference type="VEuPathDB" id="PiroplasmaDB:BmR1_04g09825"/>
<evidence type="ECO:0000256" key="1">
    <source>
        <dbReference type="SAM" id="Coils"/>
    </source>
</evidence>